<dbReference type="InterPro" id="IPR001214">
    <property type="entry name" value="SET_dom"/>
</dbReference>
<dbReference type="InParanoid" id="D8M207"/>
<reference evidence="2" key="1">
    <citation type="submission" date="2010-02" db="EMBL/GenBank/DDBJ databases">
        <title>Sequencing and annotation of the Blastocystis hominis genome.</title>
        <authorList>
            <person name="Wincker P."/>
        </authorList>
    </citation>
    <scope>NUCLEOTIDE SEQUENCE</scope>
    <source>
        <strain evidence="2">Singapore isolate B</strain>
    </source>
</reference>
<organism evidence="2">
    <name type="scientific">Blastocystis hominis</name>
    <dbReference type="NCBI Taxonomy" id="12968"/>
    <lineage>
        <taxon>Eukaryota</taxon>
        <taxon>Sar</taxon>
        <taxon>Stramenopiles</taxon>
        <taxon>Bigyra</taxon>
        <taxon>Opalozoa</taxon>
        <taxon>Opalinata</taxon>
        <taxon>Blastocystidae</taxon>
        <taxon>Blastocystis</taxon>
    </lineage>
</organism>
<dbReference type="GeneID" id="24922519"/>
<dbReference type="RefSeq" id="XP_012896144.1">
    <property type="nucleotide sequence ID" value="XM_013040690.1"/>
</dbReference>
<dbReference type="Pfam" id="PF00856">
    <property type="entry name" value="SET"/>
    <property type="match status" value="1"/>
</dbReference>
<dbReference type="PANTHER" id="PTHR12197">
    <property type="entry name" value="HISTONE-LYSINE N-METHYLTRANSFERASE SMYD"/>
    <property type="match status" value="1"/>
</dbReference>
<dbReference type="GO" id="GO:0005634">
    <property type="term" value="C:nucleus"/>
    <property type="evidence" value="ECO:0007669"/>
    <property type="project" value="TreeGrafter"/>
</dbReference>
<proteinExistence type="predicted"/>
<dbReference type="PANTHER" id="PTHR12197:SF251">
    <property type="entry name" value="EG:BACR7C10.4 PROTEIN"/>
    <property type="match status" value="1"/>
</dbReference>
<feature type="domain" description="SET" evidence="1">
    <location>
        <begin position="115"/>
        <end position="208"/>
    </location>
</feature>
<keyword evidence="3" id="KW-1185">Reference proteome</keyword>
<dbReference type="SUPFAM" id="SSF82199">
    <property type="entry name" value="SET domain"/>
    <property type="match status" value="1"/>
</dbReference>
<accession>D8M207</accession>
<protein>
    <recommendedName>
        <fullName evidence="1">SET domain-containing protein</fullName>
    </recommendedName>
</protein>
<evidence type="ECO:0000259" key="1">
    <source>
        <dbReference type="PROSITE" id="PS50280"/>
    </source>
</evidence>
<gene>
    <name evidence="2" type="ORF">GSBLH_T00006394001</name>
</gene>
<dbReference type="Gene3D" id="1.10.220.160">
    <property type="match status" value="1"/>
</dbReference>
<sequence length="223" mass="25782">MFYDHYCLPTNSTDINLLNKAVFTLVYYPLGEHPQTELGTPTHSCFTSILHLNELPTNLSFKNDHIQTLLSVFSLNESHLSLETINHLLNRFDQDLIQRKIDSTFIHKQEEAFIESCKEFPFPSTSTSTSMNIRGLYLLTRLLRKLLNNRVTIRDAEMNPIGYGLYPYITAINHHCEPNAALVFQGNQLILTSLRPIEASEEIRIRYLDSYRIPRIKAKLIVE</sequence>
<dbReference type="OrthoDB" id="265717at2759"/>
<dbReference type="InterPro" id="IPR050869">
    <property type="entry name" value="H3K4_H4K5_MeTrfase"/>
</dbReference>
<dbReference type="PROSITE" id="PS50280">
    <property type="entry name" value="SET"/>
    <property type="match status" value="1"/>
</dbReference>
<dbReference type="Gene3D" id="2.170.270.10">
    <property type="entry name" value="SET domain"/>
    <property type="match status" value="1"/>
</dbReference>
<dbReference type="Proteomes" id="UP000008312">
    <property type="component" value="Unassembled WGS sequence"/>
</dbReference>
<dbReference type="InterPro" id="IPR046341">
    <property type="entry name" value="SET_dom_sf"/>
</dbReference>
<dbReference type="AlphaFoldDB" id="D8M207"/>
<evidence type="ECO:0000313" key="3">
    <source>
        <dbReference type="Proteomes" id="UP000008312"/>
    </source>
</evidence>
<evidence type="ECO:0000313" key="2">
    <source>
        <dbReference type="EMBL" id="CBK22096.2"/>
    </source>
</evidence>
<dbReference type="EMBL" id="FN668647">
    <property type="protein sequence ID" value="CBK22096.2"/>
    <property type="molecule type" value="Genomic_DNA"/>
</dbReference>
<name>D8M207_BLAHO</name>